<organism evidence="2 3">
    <name type="scientific">Mucilaginibacter phyllosphaerae</name>
    <dbReference type="NCBI Taxonomy" id="1812349"/>
    <lineage>
        <taxon>Bacteria</taxon>
        <taxon>Pseudomonadati</taxon>
        <taxon>Bacteroidota</taxon>
        <taxon>Sphingobacteriia</taxon>
        <taxon>Sphingobacteriales</taxon>
        <taxon>Sphingobacteriaceae</taxon>
        <taxon>Mucilaginibacter</taxon>
    </lineage>
</organism>
<dbReference type="EMBL" id="JACIEG010000001">
    <property type="protein sequence ID" value="MBB3967502.1"/>
    <property type="molecule type" value="Genomic_DNA"/>
</dbReference>
<reference evidence="1 4" key="3">
    <citation type="submission" date="2020-08" db="EMBL/GenBank/DDBJ databases">
        <title>Genomic Encyclopedia of Type Strains, Phase IV (KMG-IV): sequencing the most valuable type-strain genomes for metagenomic binning, comparative biology and taxonomic classification.</title>
        <authorList>
            <person name="Goeker M."/>
        </authorList>
    </citation>
    <scope>NUCLEOTIDE SEQUENCE [LARGE SCALE GENOMIC DNA]</scope>
    <source>
        <strain evidence="1 4">DSM 100995</strain>
    </source>
</reference>
<proteinExistence type="predicted"/>
<sequence>MAEFEKDLLTEKIIGCCFEVHKGLGPGFLEKVYSKALQHQLQLEGLNFEVEKEFNLYFKDKLVGHFRCDFFIENKVIVEIKSFTGIYTPVLFQKQVLSYLKAAKVKTGLLINFGNISCSIKRLSV</sequence>
<dbReference type="InterPro" id="IPR026350">
    <property type="entry name" value="GxxExxY"/>
</dbReference>
<protein>
    <submittedName>
        <fullName evidence="2">GxxExxY protein</fullName>
    </submittedName>
</protein>
<evidence type="ECO:0000313" key="2">
    <source>
        <dbReference type="EMBL" id="TEW69433.1"/>
    </source>
</evidence>
<evidence type="ECO:0000313" key="4">
    <source>
        <dbReference type="Proteomes" id="UP000583101"/>
    </source>
</evidence>
<evidence type="ECO:0000313" key="1">
    <source>
        <dbReference type="EMBL" id="MBB3967502.1"/>
    </source>
</evidence>
<dbReference type="NCBIfam" id="TIGR04256">
    <property type="entry name" value="GxxExxY"/>
    <property type="match status" value="1"/>
</dbReference>
<reference evidence="2" key="2">
    <citation type="submission" date="2019-03" db="EMBL/GenBank/DDBJ databases">
        <authorList>
            <person name="Yan Y.-Q."/>
            <person name="Du Z.-J."/>
        </authorList>
    </citation>
    <scope>NUCLEOTIDE SEQUENCE</scope>
    <source>
        <strain evidence="2">PP-F2FG21</strain>
    </source>
</reference>
<dbReference type="Pfam" id="PF13366">
    <property type="entry name" value="PDDEXK_3"/>
    <property type="match status" value="1"/>
</dbReference>
<dbReference type="EMBL" id="SNQG01000001">
    <property type="protein sequence ID" value="TEW69433.1"/>
    <property type="molecule type" value="Genomic_DNA"/>
</dbReference>
<gene>
    <name evidence="2" type="ORF">E2R65_04490</name>
    <name evidence="1" type="ORF">GGR35_000088</name>
</gene>
<reference evidence="2 3" key="1">
    <citation type="journal article" date="2016" name="Int. J. Syst. Evol. Microbiol.">
        <title>Proposal of Mucilaginibacter phyllosphaerae sp. nov. isolated from the phyllosphere of Galium album.</title>
        <authorList>
            <person name="Aydogan E.L."/>
            <person name="Busse H.J."/>
            <person name="Moser G."/>
            <person name="Muller C."/>
            <person name="Kampfer P."/>
            <person name="Glaeser S.P."/>
        </authorList>
    </citation>
    <scope>NUCLEOTIDE SEQUENCE [LARGE SCALE GENOMIC DNA]</scope>
    <source>
        <strain evidence="2 3">PP-F2FG21</strain>
    </source>
</reference>
<dbReference type="RefSeq" id="WP_134335261.1">
    <property type="nucleotide sequence ID" value="NZ_BMCZ01000007.1"/>
</dbReference>
<dbReference type="Proteomes" id="UP000583101">
    <property type="component" value="Unassembled WGS sequence"/>
</dbReference>
<name>A0A4Y8AK99_9SPHI</name>
<evidence type="ECO:0000313" key="3">
    <source>
        <dbReference type="Proteomes" id="UP000297248"/>
    </source>
</evidence>
<keyword evidence="4" id="KW-1185">Reference proteome</keyword>
<dbReference type="AlphaFoldDB" id="A0A4Y8AK99"/>
<dbReference type="Proteomes" id="UP000297248">
    <property type="component" value="Unassembled WGS sequence"/>
</dbReference>
<accession>A0A4Y8AK99</accession>
<dbReference type="OrthoDB" id="9806869at2"/>
<comment type="caution">
    <text evidence="2">The sequence shown here is derived from an EMBL/GenBank/DDBJ whole genome shotgun (WGS) entry which is preliminary data.</text>
</comment>